<evidence type="ECO:0000256" key="6">
    <source>
        <dbReference type="SAM" id="MobiDB-lite"/>
    </source>
</evidence>
<feature type="compositionally biased region" description="Basic and acidic residues" evidence="6">
    <location>
        <begin position="650"/>
        <end position="666"/>
    </location>
</feature>
<evidence type="ECO:0000313" key="8">
    <source>
        <dbReference type="EMBL" id="KAK0731091.1"/>
    </source>
</evidence>
<evidence type="ECO:0000256" key="7">
    <source>
        <dbReference type="SAM" id="Phobius"/>
    </source>
</evidence>
<feature type="compositionally biased region" description="Basic residues" evidence="6">
    <location>
        <begin position="27"/>
        <end position="47"/>
    </location>
</feature>
<feature type="compositionally biased region" description="Polar residues" evidence="6">
    <location>
        <begin position="450"/>
        <end position="463"/>
    </location>
</feature>
<dbReference type="AlphaFoldDB" id="A0AA40EBE7"/>
<evidence type="ECO:0008006" key="10">
    <source>
        <dbReference type="Google" id="ProtNLM"/>
    </source>
</evidence>
<feature type="transmembrane region" description="Helical" evidence="7">
    <location>
        <begin position="810"/>
        <end position="829"/>
    </location>
</feature>
<proteinExistence type="inferred from homology"/>
<evidence type="ECO:0000256" key="2">
    <source>
        <dbReference type="ARBA" id="ARBA00009765"/>
    </source>
</evidence>
<keyword evidence="9" id="KW-1185">Reference proteome</keyword>
<name>A0AA40EBE7_9PEZI</name>
<dbReference type="InterPro" id="IPR002523">
    <property type="entry name" value="MgTranspt_CorA/ZnTranspt_ZntB"/>
</dbReference>
<dbReference type="EMBL" id="JAUKUA010000001">
    <property type="protein sequence ID" value="KAK0731091.1"/>
    <property type="molecule type" value="Genomic_DNA"/>
</dbReference>
<dbReference type="InterPro" id="IPR044089">
    <property type="entry name" value="Alr1-like"/>
</dbReference>
<reference evidence="8" key="1">
    <citation type="submission" date="2023-06" db="EMBL/GenBank/DDBJ databases">
        <title>Genome-scale phylogeny and comparative genomics of the fungal order Sordariales.</title>
        <authorList>
            <consortium name="Lawrence Berkeley National Laboratory"/>
            <person name="Hensen N."/>
            <person name="Bonometti L."/>
            <person name="Westerberg I."/>
            <person name="Brannstrom I.O."/>
            <person name="Guillou S."/>
            <person name="Cros-Aarteil S."/>
            <person name="Calhoun S."/>
            <person name="Haridas S."/>
            <person name="Kuo A."/>
            <person name="Mondo S."/>
            <person name="Pangilinan J."/>
            <person name="Riley R."/>
            <person name="Labutti K."/>
            <person name="Andreopoulos B."/>
            <person name="Lipzen A."/>
            <person name="Chen C."/>
            <person name="Yanf M."/>
            <person name="Daum C."/>
            <person name="Ng V."/>
            <person name="Clum A."/>
            <person name="Steindorff A."/>
            <person name="Ohm R."/>
            <person name="Martin F."/>
            <person name="Silar P."/>
            <person name="Natvig D."/>
            <person name="Lalanne C."/>
            <person name="Gautier V."/>
            <person name="Ament-Velasquez S.L."/>
            <person name="Kruys A."/>
            <person name="Hutchinson M.I."/>
            <person name="Powell A.J."/>
            <person name="Barry K."/>
            <person name="Miller A.N."/>
            <person name="Grigoriev I.V."/>
            <person name="Debuchy R."/>
            <person name="Gladieux P."/>
            <person name="Thoren M.H."/>
            <person name="Johannesson H."/>
        </authorList>
    </citation>
    <scope>NUCLEOTIDE SEQUENCE</scope>
    <source>
        <strain evidence="8">SMH4607-1</strain>
    </source>
</reference>
<evidence type="ECO:0000256" key="1">
    <source>
        <dbReference type="ARBA" id="ARBA00004141"/>
    </source>
</evidence>
<keyword evidence="3 7" id="KW-0812">Transmembrane</keyword>
<dbReference type="Gene3D" id="1.20.58.340">
    <property type="entry name" value="Magnesium transport protein CorA, transmembrane region"/>
    <property type="match status" value="2"/>
</dbReference>
<dbReference type="InterPro" id="IPR045863">
    <property type="entry name" value="CorA_TM1_TM2"/>
</dbReference>
<dbReference type="InterPro" id="IPR045861">
    <property type="entry name" value="CorA_cytoplasmic_dom"/>
</dbReference>
<feature type="compositionally biased region" description="Acidic residues" evidence="6">
    <location>
        <begin position="400"/>
        <end position="409"/>
    </location>
</feature>
<dbReference type="Proteomes" id="UP001172102">
    <property type="component" value="Unassembled WGS sequence"/>
</dbReference>
<feature type="compositionally biased region" description="Basic and acidic residues" evidence="6">
    <location>
        <begin position="486"/>
        <end position="497"/>
    </location>
</feature>
<dbReference type="FunFam" id="1.20.58.340:FF:000008">
    <property type="entry name" value="CorA family metal ion transporter"/>
    <property type="match status" value="1"/>
</dbReference>
<dbReference type="CDD" id="cd12829">
    <property type="entry name" value="Alr1p-like"/>
    <property type="match status" value="1"/>
</dbReference>
<dbReference type="GO" id="GO:0000329">
    <property type="term" value="C:fungal-type vacuole membrane"/>
    <property type="evidence" value="ECO:0007669"/>
    <property type="project" value="TreeGrafter"/>
</dbReference>
<evidence type="ECO:0000256" key="4">
    <source>
        <dbReference type="ARBA" id="ARBA00022989"/>
    </source>
</evidence>
<comment type="subcellular location">
    <subcellularLocation>
        <location evidence="1">Membrane</location>
        <topology evidence="1">Multi-pass membrane protein</topology>
    </subcellularLocation>
</comment>
<dbReference type="FunFam" id="1.20.58.340:FF:000014">
    <property type="entry name" value="CorA family metal ion transporter"/>
    <property type="match status" value="1"/>
</dbReference>
<organism evidence="8 9">
    <name type="scientific">Lasiosphaeris hirsuta</name>
    <dbReference type="NCBI Taxonomy" id="260670"/>
    <lineage>
        <taxon>Eukaryota</taxon>
        <taxon>Fungi</taxon>
        <taxon>Dikarya</taxon>
        <taxon>Ascomycota</taxon>
        <taxon>Pezizomycotina</taxon>
        <taxon>Sordariomycetes</taxon>
        <taxon>Sordariomycetidae</taxon>
        <taxon>Sordariales</taxon>
        <taxon>Lasiosphaeriaceae</taxon>
        <taxon>Lasiosphaeris</taxon>
    </lineage>
</organism>
<feature type="region of interest" description="Disordered" evidence="6">
    <location>
        <begin position="1"/>
        <end position="137"/>
    </location>
</feature>
<dbReference type="GO" id="GO:0010961">
    <property type="term" value="P:intracellular magnesium ion homeostasis"/>
    <property type="evidence" value="ECO:0007669"/>
    <property type="project" value="TreeGrafter"/>
</dbReference>
<protein>
    <recommendedName>
        <fullName evidence="10">Metal ion transporter</fullName>
    </recommendedName>
</protein>
<gene>
    <name evidence="8" type="ORF">B0H67DRAFT_597032</name>
</gene>
<dbReference type="SUPFAM" id="SSF143865">
    <property type="entry name" value="CorA soluble domain-like"/>
    <property type="match status" value="1"/>
</dbReference>
<dbReference type="SUPFAM" id="SSF144083">
    <property type="entry name" value="Magnesium transport protein CorA, transmembrane region"/>
    <property type="match status" value="1"/>
</dbReference>
<comment type="similarity">
    <text evidence="2">Belongs to the CorA metal ion transporter (MIT) (TC 1.A.35) family.</text>
</comment>
<feature type="compositionally biased region" description="Low complexity" evidence="6">
    <location>
        <begin position="163"/>
        <end position="173"/>
    </location>
</feature>
<comment type="caution">
    <text evidence="8">The sequence shown here is derived from an EMBL/GenBank/DDBJ whole genome shotgun (WGS) entry which is preliminary data.</text>
</comment>
<evidence type="ECO:0000313" key="9">
    <source>
        <dbReference type="Proteomes" id="UP001172102"/>
    </source>
</evidence>
<feature type="region of interest" description="Disordered" evidence="6">
    <location>
        <begin position="229"/>
        <end position="256"/>
    </location>
</feature>
<evidence type="ECO:0000256" key="5">
    <source>
        <dbReference type="ARBA" id="ARBA00023136"/>
    </source>
</evidence>
<feature type="region of interest" description="Disordered" evidence="6">
    <location>
        <begin position="387"/>
        <end position="411"/>
    </location>
</feature>
<dbReference type="Pfam" id="PF01544">
    <property type="entry name" value="CorA"/>
    <property type="match status" value="2"/>
</dbReference>
<dbReference type="Gene3D" id="3.30.460.20">
    <property type="entry name" value="CorA soluble domain-like"/>
    <property type="match status" value="1"/>
</dbReference>
<evidence type="ECO:0000256" key="3">
    <source>
        <dbReference type="ARBA" id="ARBA00022692"/>
    </source>
</evidence>
<sequence length="836" mass="94832">MESFRGQIGHDAKGTTSVGPQPLAAHPPRRRKNHRGGKKKKTTRRKSFAAPPDDLARDELNPEGLEQSRESFYSRPSHNLSNTSIESEVLLDHREQQPFLRPRRPSMMTSSTTFQPPAGSRLRAVAAENSADEGDPLITWNEHAPLLSGSMFQRAETFGGYGSSDAPRRSGPGSRRDSSRGSSKRRFLNPFSNSGADGYNVNYPPSVPGTPPLRATDRMDMSLGDVMLRDELESGQPSPRRTGDDGDSRGGQTFQPSLERRHTIALEAEEDVCFPQGSLSDIADDEMGLRDAASYPMRARRRRGKWPDLAILNEWSRFEKEGRSEERRAKKITEPQLINGRLRPTHRGWFQAEEEAPYRFTYFNEEFQSTIHSQSISELVQPGGTFRELFVPDPPLLSDSSDDEDDDDEHSVGLQQLLAGQNGNARNCLRQPSLATTDHSHYDLHREQSHPFSQTAASTTSRQDWGDRTPREVKSPEPIKTPQGEKSPRQEKPQKPLKYGDRPVWWLDIFSPTEAEMKVLSKAFGIHPLTAEDIMVQEAREKVELFRHYYFVNYRTFDQDSTSENFLEPVNMYVVVFREGVLSFHFSMTPHSANVRRRIRQLRDYLILSSDWISYAIIDDITDVFGPLIQNIEDEVDDIDDAILQLHSSSDSEREGRKRDGEKSEAGETTSAEAGRDMLRRVGDCRKRVMSLYRLLGNKADVIKGFAKRCNEHWEVAPRSEIGLYLGDIQDHIVTMTSNLSHYEKILARSHANYLAQINIRMNERQEQTADVLGKLTVLGTIVLPMNIITGLWGMNVWVPGQEHEGDLKWFVVITAGLLFFGLGCYMLARRVYKIV</sequence>
<feature type="compositionally biased region" description="Polar residues" evidence="6">
    <location>
        <begin position="70"/>
        <end position="86"/>
    </location>
</feature>
<keyword evidence="4 7" id="KW-1133">Transmembrane helix</keyword>
<dbReference type="GO" id="GO:0015095">
    <property type="term" value="F:magnesium ion transmembrane transporter activity"/>
    <property type="evidence" value="ECO:0007669"/>
    <property type="project" value="InterPro"/>
</dbReference>
<accession>A0AA40EBE7</accession>
<feature type="region of interest" description="Disordered" evidence="6">
    <location>
        <begin position="649"/>
        <end position="677"/>
    </location>
</feature>
<dbReference type="PANTHER" id="PTHR21535">
    <property type="entry name" value="MAGNESIUM AND COBALT TRANSPORT PROTEIN/MITOCHONDRIAL IMPORT INNER MEMBRANE TRANSLOCASE SUBUNIT TIM8"/>
    <property type="match status" value="1"/>
</dbReference>
<feature type="region of interest" description="Disordered" evidence="6">
    <location>
        <begin position="158"/>
        <end position="217"/>
    </location>
</feature>
<feature type="region of interest" description="Disordered" evidence="6">
    <location>
        <begin position="446"/>
        <end position="497"/>
    </location>
</feature>
<feature type="compositionally biased region" description="Basic and acidic residues" evidence="6">
    <location>
        <begin position="464"/>
        <end position="477"/>
    </location>
</feature>
<keyword evidence="5 7" id="KW-0472">Membrane</keyword>
<dbReference type="PANTHER" id="PTHR21535:SF51">
    <property type="entry name" value="MANGANESE RESISTANCE PROTEIN MNR2"/>
    <property type="match status" value="1"/>
</dbReference>